<reference evidence="3" key="1">
    <citation type="submission" date="2012-09" db="EMBL/GenBank/DDBJ databases">
        <authorList>
            <person name="Martin A.A."/>
        </authorList>
    </citation>
    <scope>NUCLEOTIDE SEQUENCE</scope>
</reference>
<keyword evidence="3" id="KW-1185">Reference proteome</keyword>
<dbReference type="WBParaSite" id="ACAC_0001443401-mRNA-1">
    <property type="protein sequence ID" value="ACAC_0001443401-mRNA-1"/>
    <property type="gene ID" value="ACAC_0001443401"/>
</dbReference>
<evidence type="ECO:0000313" key="4">
    <source>
        <dbReference type="WBParaSite" id="ACAC_0001443401-mRNA-1"/>
    </source>
</evidence>
<sequence>MAVKSLLTFFLALIPTATYSIPGQKARAIMFKAVPGGYPTTVIGVANMTEQNGTVTIIGNLTGLTPGLHGFHAHEFGDLGNGCLAAGAHYNPFAVTHGGPNDSPLRRHVGDLGNILTPVSFSVFPCFLKTISNI</sequence>
<keyword evidence="1" id="KW-0732">Signal</keyword>
<feature type="domain" description="Superoxide dismutase copper/zinc binding" evidence="2">
    <location>
        <begin position="43"/>
        <end position="116"/>
    </location>
</feature>
<feature type="signal peptide" evidence="1">
    <location>
        <begin position="1"/>
        <end position="20"/>
    </location>
</feature>
<dbReference type="Gene3D" id="2.60.40.200">
    <property type="entry name" value="Superoxide dismutase, copper/zinc binding domain"/>
    <property type="match status" value="1"/>
</dbReference>
<accession>A0A0K0DRP5</accession>
<evidence type="ECO:0000259" key="2">
    <source>
        <dbReference type="Pfam" id="PF00080"/>
    </source>
</evidence>
<evidence type="ECO:0000313" key="3">
    <source>
        <dbReference type="Proteomes" id="UP000035642"/>
    </source>
</evidence>
<dbReference type="AlphaFoldDB" id="A0A0K0DRP5"/>
<organism evidence="3 4">
    <name type="scientific">Angiostrongylus cantonensis</name>
    <name type="common">Rat lungworm</name>
    <dbReference type="NCBI Taxonomy" id="6313"/>
    <lineage>
        <taxon>Eukaryota</taxon>
        <taxon>Metazoa</taxon>
        <taxon>Ecdysozoa</taxon>
        <taxon>Nematoda</taxon>
        <taxon>Chromadorea</taxon>
        <taxon>Rhabditida</taxon>
        <taxon>Rhabditina</taxon>
        <taxon>Rhabditomorpha</taxon>
        <taxon>Strongyloidea</taxon>
        <taxon>Metastrongylidae</taxon>
        <taxon>Angiostrongylus</taxon>
    </lineage>
</organism>
<dbReference type="Proteomes" id="UP000035642">
    <property type="component" value="Unassembled WGS sequence"/>
</dbReference>
<dbReference type="GO" id="GO:0005507">
    <property type="term" value="F:copper ion binding"/>
    <property type="evidence" value="ECO:0007669"/>
    <property type="project" value="InterPro"/>
</dbReference>
<dbReference type="InterPro" id="IPR001424">
    <property type="entry name" value="SOD_Cu_Zn_dom"/>
</dbReference>
<feature type="chain" id="PRO_5005326917" evidence="1">
    <location>
        <begin position="21"/>
        <end position="134"/>
    </location>
</feature>
<dbReference type="STRING" id="6313.A0A0K0DRP5"/>
<dbReference type="Pfam" id="PF00080">
    <property type="entry name" value="Sod_Cu"/>
    <property type="match status" value="1"/>
</dbReference>
<dbReference type="InterPro" id="IPR024134">
    <property type="entry name" value="SOD_Cu/Zn_/chaperone"/>
</dbReference>
<name>A0A0K0DRP5_ANGCA</name>
<reference evidence="4" key="2">
    <citation type="submission" date="2017-02" db="UniProtKB">
        <authorList>
            <consortium name="WormBaseParasite"/>
        </authorList>
    </citation>
    <scope>IDENTIFICATION</scope>
</reference>
<protein>
    <submittedName>
        <fullName evidence="4">Superoxide dismutase</fullName>
    </submittedName>
</protein>
<dbReference type="InterPro" id="IPR036423">
    <property type="entry name" value="SOD-like_Cu/Zn_dom_sf"/>
</dbReference>
<proteinExistence type="predicted"/>
<dbReference type="PANTHER" id="PTHR10003">
    <property type="entry name" value="SUPEROXIDE DISMUTASE CU-ZN -RELATED"/>
    <property type="match status" value="1"/>
</dbReference>
<dbReference type="SUPFAM" id="SSF49329">
    <property type="entry name" value="Cu,Zn superoxide dismutase-like"/>
    <property type="match status" value="1"/>
</dbReference>
<evidence type="ECO:0000256" key="1">
    <source>
        <dbReference type="SAM" id="SignalP"/>
    </source>
</evidence>
<dbReference type="GO" id="GO:0006801">
    <property type="term" value="P:superoxide metabolic process"/>
    <property type="evidence" value="ECO:0007669"/>
    <property type="project" value="InterPro"/>
</dbReference>